<feature type="domain" description="Amidohydrolase 3" evidence="1">
    <location>
        <begin position="49"/>
        <end position="533"/>
    </location>
</feature>
<evidence type="ECO:0000259" key="1">
    <source>
        <dbReference type="Pfam" id="PF07969"/>
    </source>
</evidence>
<dbReference type="EC" id="3.5.1.91" evidence="2"/>
<proteinExistence type="predicted"/>
<dbReference type="InterPro" id="IPR033932">
    <property type="entry name" value="YtcJ-like"/>
</dbReference>
<accession>A0A239THZ1</accession>
<dbReference type="EMBL" id="LT906446">
    <property type="protein sequence ID" value="SNU97441.1"/>
    <property type="molecule type" value="Genomic_DNA"/>
</dbReference>
<keyword evidence="3" id="KW-1185">Reference proteome</keyword>
<dbReference type="InterPro" id="IPR032466">
    <property type="entry name" value="Metal_Hydrolase"/>
</dbReference>
<reference evidence="2 3" key="1">
    <citation type="submission" date="2017-06" db="EMBL/GenBank/DDBJ databases">
        <authorList>
            <consortium name="Pathogen Informatics"/>
        </authorList>
    </citation>
    <scope>NUCLEOTIDE SEQUENCE [LARGE SCALE GENOMIC DNA]</scope>
    <source>
        <strain evidence="2 3">NCTC10570</strain>
    </source>
</reference>
<dbReference type="GeneID" id="78506781"/>
<name>A0A239THZ1_9FIRM</name>
<dbReference type="SUPFAM" id="SSF51338">
    <property type="entry name" value="Composite domain of metallo-dependent hydrolases"/>
    <property type="match status" value="1"/>
</dbReference>
<dbReference type="Proteomes" id="UP000215383">
    <property type="component" value="Chromosome 1"/>
</dbReference>
<dbReference type="Pfam" id="PF07969">
    <property type="entry name" value="Amidohydro_3"/>
    <property type="match status" value="1"/>
</dbReference>
<dbReference type="PANTHER" id="PTHR22642:SF2">
    <property type="entry name" value="PROTEIN LONG AFTER FAR-RED 3"/>
    <property type="match status" value="1"/>
</dbReference>
<evidence type="ECO:0000313" key="2">
    <source>
        <dbReference type="EMBL" id="SNU97441.1"/>
    </source>
</evidence>
<dbReference type="Gene3D" id="3.20.20.140">
    <property type="entry name" value="Metal-dependent hydrolases"/>
    <property type="match status" value="1"/>
</dbReference>
<keyword evidence="2" id="KW-0378">Hydrolase</keyword>
<sequence>MKQNNIIYENGKIFTSDEANLHADSMVVENGYIKWIGKKEDRPNFDYPVVDLNNACVLPGFVDAHMHPVMLADFSKEISALPPKVNSIADLIKEIKLKANQMKKDKKDGWILGWGYDEGKFAEKRSITRWDLDEGTTDFPVSIIRTCAHIRCVNSKALALAGITKDTKDPEGGHIEKDEFGEPTGILEENARNLVLPYIPELNEAEQVQNLVDLGDLLTSQGIVAVCDMGNLDKYDNYNYYKEAIAKGFKQEVAMYYMWDFFMNDKNFAISKEKQNNDNQVFVAGLKLISDGSVSGKTAWMDKPYLNSDSCGISVCSDEQLETAIDFCKQNKCQLSVHAMGTSAIKRIVDRVYAEKDWLNETRPYVRVEHITLPSQDSINKAVEKNIGFVTQPIFLYAEIESYLQNLGEDTMKKCYPIKSLLEQNVNLCFSTDAPATSWAIPSDPFSCIKGAVTRKAYDGTDCGANQIIDMETAIILYTKKSAQIAGFKNLGQLKTGYKADFITLDRDIFAIAPEDVDKVQVDKTYINGECVFTK</sequence>
<gene>
    <name evidence="2" type="primary">nfdA</name>
    <name evidence="2" type="ORF">SAMEA4364220_00756</name>
</gene>
<dbReference type="Gene3D" id="2.30.40.10">
    <property type="entry name" value="Urease, subunit C, domain 1"/>
    <property type="match status" value="1"/>
</dbReference>
<dbReference type="AlphaFoldDB" id="A0A239THZ1"/>
<dbReference type="GO" id="GO:0016810">
    <property type="term" value="F:hydrolase activity, acting on carbon-nitrogen (but not peptide) bonds"/>
    <property type="evidence" value="ECO:0007669"/>
    <property type="project" value="InterPro"/>
</dbReference>
<dbReference type="InterPro" id="IPR011059">
    <property type="entry name" value="Metal-dep_hydrolase_composite"/>
</dbReference>
<dbReference type="SUPFAM" id="SSF51556">
    <property type="entry name" value="Metallo-dependent hydrolases"/>
    <property type="match status" value="1"/>
</dbReference>
<dbReference type="Gene3D" id="3.10.310.70">
    <property type="match status" value="1"/>
</dbReference>
<dbReference type="CDD" id="cd01300">
    <property type="entry name" value="YtcJ_like"/>
    <property type="match status" value="1"/>
</dbReference>
<dbReference type="InterPro" id="IPR013108">
    <property type="entry name" value="Amidohydro_3"/>
</dbReference>
<protein>
    <submittedName>
        <fullName evidence="2">N-substituted formamide deformylase</fullName>
        <ecNumber evidence="2">3.5.1.91</ecNumber>
    </submittedName>
</protein>
<dbReference type="eggNOG" id="COG1574">
    <property type="taxonomic scope" value="Bacteria"/>
</dbReference>
<dbReference type="RefSeq" id="WP_027889604.1">
    <property type="nucleotide sequence ID" value="NZ_LT906446.1"/>
</dbReference>
<organism evidence="2 3">
    <name type="scientific">Megamonas hypermegale</name>
    <dbReference type="NCBI Taxonomy" id="158847"/>
    <lineage>
        <taxon>Bacteria</taxon>
        <taxon>Bacillati</taxon>
        <taxon>Bacillota</taxon>
        <taxon>Negativicutes</taxon>
        <taxon>Selenomonadales</taxon>
        <taxon>Selenomonadaceae</taxon>
        <taxon>Megamonas</taxon>
    </lineage>
</organism>
<evidence type="ECO:0000313" key="3">
    <source>
        <dbReference type="Proteomes" id="UP000215383"/>
    </source>
</evidence>
<dbReference type="PANTHER" id="PTHR22642">
    <property type="entry name" value="IMIDAZOLONEPROPIONASE"/>
    <property type="match status" value="1"/>
</dbReference>